<dbReference type="InterPro" id="IPR001610">
    <property type="entry name" value="PAC"/>
</dbReference>
<dbReference type="SUPFAM" id="SSF55785">
    <property type="entry name" value="PYP-like sensor domain (PAS domain)"/>
    <property type="match status" value="2"/>
</dbReference>
<evidence type="ECO:0000256" key="1">
    <source>
        <dbReference type="PROSITE-ProRule" id="PRU00169"/>
    </source>
</evidence>
<keyword evidence="6" id="KW-0614">Plasmid</keyword>
<feature type="domain" description="Response regulatory" evidence="3">
    <location>
        <begin position="10"/>
        <end position="126"/>
    </location>
</feature>
<evidence type="ECO:0000313" key="7">
    <source>
        <dbReference type="Proteomes" id="UP000297053"/>
    </source>
</evidence>
<dbReference type="InterPro" id="IPR001789">
    <property type="entry name" value="Sig_transdc_resp-reg_receiver"/>
</dbReference>
<dbReference type="CDD" id="cd00156">
    <property type="entry name" value="REC"/>
    <property type="match status" value="1"/>
</dbReference>
<dbReference type="CDD" id="cd00130">
    <property type="entry name" value="PAS"/>
    <property type="match status" value="2"/>
</dbReference>
<dbReference type="PANTHER" id="PTHR44757">
    <property type="entry name" value="DIGUANYLATE CYCLASE DGCP"/>
    <property type="match status" value="1"/>
</dbReference>
<feature type="region of interest" description="Disordered" evidence="2">
    <location>
        <begin position="409"/>
        <end position="464"/>
    </location>
</feature>
<feature type="domain" description="PAS" evidence="4">
    <location>
        <begin position="262"/>
        <end position="308"/>
    </location>
</feature>
<keyword evidence="1" id="KW-0597">Phosphoprotein</keyword>
<geneLocation type="plasmid" evidence="6">
    <name>unnamed1</name>
</geneLocation>
<dbReference type="PROSITE" id="PS50112">
    <property type="entry name" value="PAS"/>
    <property type="match status" value="1"/>
</dbReference>
<evidence type="ECO:0000259" key="4">
    <source>
        <dbReference type="PROSITE" id="PS50112"/>
    </source>
</evidence>
<dbReference type="EMBL" id="CP039376">
    <property type="protein sequence ID" value="QCD67285.1"/>
    <property type="molecule type" value="Genomic_DNA"/>
</dbReference>
<reference evidence="6 7" key="2">
    <citation type="submission" date="2019-04" db="EMBL/GenBank/DDBJ databases">
        <authorList>
            <person name="Yang S."/>
            <person name="Wei W."/>
        </authorList>
    </citation>
    <scope>NUCLEOTIDE SEQUENCE [LARGE SCALE GENOMIC DNA]</scope>
    <source>
        <strain evidence="7">ZP60</strain>
        <plasmid evidence="6 7">unnamed1</plasmid>
    </source>
</reference>
<feature type="domain" description="PAC" evidence="5">
    <location>
        <begin position="335"/>
        <end position="387"/>
    </location>
</feature>
<dbReference type="GO" id="GO:0000160">
    <property type="term" value="P:phosphorelay signal transduction system"/>
    <property type="evidence" value="ECO:0007669"/>
    <property type="project" value="InterPro"/>
</dbReference>
<feature type="modified residue" description="4-aspartylphosphate" evidence="1">
    <location>
        <position position="61"/>
    </location>
</feature>
<dbReference type="SMART" id="SM00448">
    <property type="entry name" value="REC"/>
    <property type="match status" value="1"/>
</dbReference>
<proteinExistence type="predicted"/>
<dbReference type="Gene3D" id="3.40.50.2300">
    <property type="match status" value="1"/>
</dbReference>
<dbReference type="AlphaFoldDB" id="A0A4D6KJ54"/>
<dbReference type="InterPro" id="IPR000700">
    <property type="entry name" value="PAS-assoc_C"/>
</dbReference>
<gene>
    <name evidence="6" type="ORF">E5139_16750</name>
</gene>
<dbReference type="InterPro" id="IPR000014">
    <property type="entry name" value="PAS"/>
</dbReference>
<name>A0A4D6KJ54_9EURY</name>
<dbReference type="PROSITE" id="PS50110">
    <property type="entry name" value="RESPONSE_REGULATORY"/>
    <property type="match status" value="1"/>
</dbReference>
<reference evidence="6 7" key="1">
    <citation type="submission" date="2019-04" db="EMBL/GenBank/DDBJ databases">
        <title>Complete genome sequence of Arthrobacter sp. ZXY-2 associated with effective atrazine degradation and salt adaptation.</title>
        <authorList>
            <person name="Zhao X."/>
        </authorList>
    </citation>
    <scope>NUCLEOTIDE SEQUENCE [LARGE SCALE GENOMIC DNA]</scope>
    <source>
        <strain evidence="7">ZP60</strain>
        <plasmid evidence="6 7">unnamed1</plasmid>
    </source>
</reference>
<feature type="compositionally biased region" description="Basic residues" evidence="2">
    <location>
        <begin position="419"/>
        <end position="440"/>
    </location>
</feature>
<dbReference type="NCBIfam" id="TIGR00229">
    <property type="entry name" value="sensory_box"/>
    <property type="match status" value="1"/>
</dbReference>
<dbReference type="KEGG" id="halz:E5139_16750"/>
<evidence type="ECO:0000256" key="2">
    <source>
        <dbReference type="SAM" id="MobiDB-lite"/>
    </source>
</evidence>
<sequence length="585" mass="64253">MTTHRSERVRVLAVTADPSFASSCERHLGEHDSLTVTTAGTVGEAIERLAGDRGVDCIVSDHDLPDTDGLAFLESVRTKSPMLPFVLFTSEGTEEIASHAISADVTEYLVKGRHDDQWDQLATLVVDAVDYHRSQQGLFDPETRATTLLDAANDMISVVRDGQCKYVNATGLDLLALDDRGQAADRPIESWLSPPDGRDLTASLAAVQSGDQPVEQFEATLTTSEDRELSVEVTATRVRWSDGPATVLVVRDIDERRADEQMLRQFQRAVEAAGHAIYMTDPDGTITYVNPAFEEMTGYDSDDVLGKTPAILSSGTMSEEYYEDLWSTITSGDVWEEEIRDRRQSGALYYAHQTIAPLTDDDGEVVSYVAIQNDTTEQRRRESQLRQYEHAIEGASELIAAVDYQQRNGALAGQTDRDRRRRHTPVRRRRATRERRHTRPPRREPGRVNSSGPETSGLVGRCDALQGDGVGGVAPPNVSLVERVANVAPRGEHLAFEFVVDALSGPGAAIDVLEPLEVRHRDAARVREDVGNHGERAVGEDLVCGAGRRSVGTLDDEVGPHVGGVLGRQDVAERGRNEHVDVEFE</sequence>
<dbReference type="InterPro" id="IPR011006">
    <property type="entry name" value="CheY-like_superfamily"/>
</dbReference>
<dbReference type="PANTHER" id="PTHR44757:SF2">
    <property type="entry name" value="BIOFILM ARCHITECTURE MAINTENANCE PROTEIN MBAA"/>
    <property type="match status" value="1"/>
</dbReference>
<dbReference type="Pfam" id="PF13426">
    <property type="entry name" value="PAS_9"/>
    <property type="match status" value="1"/>
</dbReference>
<dbReference type="Gene3D" id="3.30.450.20">
    <property type="entry name" value="PAS domain"/>
    <property type="match status" value="2"/>
</dbReference>
<organism evidence="6 7">
    <name type="scientific">Halomicrobium mukohataei</name>
    <dbReference type="NCBI Taxonomy" id="57705"/>
    <lineage>
        <taxon>Archaea</taxon>
        <taxon>Methanobacteriati</taxon>
        <taxon>Methanobacteriota</taxon>
        <taxon>Stenosarchaea group</taxon>
        <taxon>Halobacteria</taxon>
        <taxon>Halobacteriales</taxon>
        <taxon>Haloarculaceae</taxon>
        <taxon>Halomicrobium</taxon>
    </lineage>
</organism>
<dbReference type="Pfam" id="PF08448">
    <property type="entry name" value="PAS_4"/>
    <property type="match status" value="1"/>
</dbReference>
<dbReference type="InterPro" id="IPR052155">
    <property type="entry name" value="Biofilm_reg_signaling"/>
</dbReference>
<evidence type="ECO:0000313" key="6">
    <source>
        <dbReference type="EMBL" id="QCD67285.1"/>
    </source>
</evidence>
<dbReference type="Pfam" id="PF00072">
    <property type="entry name" value="Response_reg"/>
    <property type="match status" value="1"/>
</dbReference>
<dbReference type="SUPFAM" id="SSF52172">
    <property type="entry name" value="CheY-like"/>
    <property type="match status" value="1"/>
</dbReference>
<dbReference type="SMART" id="SM00086">
    <property type="entry name" value="PAC"/>
    <property type="match status" value="2"/>
</dbReference>
<dbReference type="PROSITE" id="PS50113">
    <property type="entry name" value="PAC"/>
    <property type="match status" value="1"/>
</dbReference>
<accession>A0A4D6KJ54</accession>
<protein>
    <submittedName>
        <fullName evidence="6">PAS domain S-box protein</fullName>
    </submittedName>
</protein>
<dbReference type="SMART" id="SM00091">
    <property type="entry name" value="PAS"/>
    <property type="match status" value="2"/>
</dbReference>
<dbReference type="InterPro" id="IPR013656">
    <property type="entry name" value="PAS_4"/>
</dbReference>
<evidence type="ECO:0000259" key="5">
    <source>
        <dbReference type="PROSITE" id="PS50113"/>
    </source>
</evidence>
<dbReference type="InterPro" id="IPR035965">
    <property type="entry name" value="PAS-like_dom_sf"/>
</dbReference>
<evidence type="ECO:0000259" key="3">
    <source>
        <dbReference type="PROSITE" id="PS50110"/>
    </source>
</evidence>
<dbReference type="Proteomes" id="UP000297053">
    <property type="component" value="Plasmid unnamed1"/>
</dbReference>